<dbReference type="Proteomes" id="UP000617628">
    <property type="component" value="Unassembled WGS sequence"/>
</dbReference>
<feature type="transmembrane region" description="Helical" evidence="6">
    <location>
        <begin position="12"/>
        <end position="31"/>
    </location>
</feature>
<feature type="transmembrane region" description="Helical" evidence="6">
    <location>
        <begin position="110"/>
        <end position="128"/>
    </location>
</feature>
<dbReference type="InterPro" id="IPR043203">
    <property type="entry name" value="VGCC_Ca_Na"/>
</dbReference>
<dbReference type="Pfam" id="PF00520">
    <property type="entry name" value="Ion_trans"/>
    <property type="match status" value="1"/>
</dbReference>
<dbReference type="GO" id="GO:0001518">
    <property type="term" value="C:voltage-gated sodium channel complex"/>
    <property type="evidence" value="ECO:0007669"/>
    <property type="project" value="TreeGrafter"/>
</dbReference>
<dbReference type="EMBL" id="JAENIL010000014">
    <property type="protein sequence ID" value="MBK1876995.1"/>
    <property type="molecule type" value="Genomic_DNA"/>
</dbReference>
<protein>
    <submittedName>
        <fullName evidence="8">Ion transporter</fullName>
    </submittedName>
</protein>
<evidence type="ECO:0000256" key="5">
    <source>
        <dbReference type="SAM" id="Coils"/>
    </source>
</evidence>
<feature type="transmembrane region" description="Helical" evidence="6">
    <location>
        <begin position="135"/>
        <end position="156"/>
    </location>
</feature>
<accession>A0A934VQK4</accession>
<feature type="transmembrane region" description="Helical" evidence="6">
    <location>
        <begin position="217"/>
        <end position="239"/>
    </location>
</feature>
<dbReference type="AlphaFoldDB" id="A0A934VQK4"/>
<evidence type="ECO:0000256" key="4">
    <source>
        <dbReference type="ARBA" id="ARBA00023136"/>
    </source>
</evidence>
<comment type="caution">
    <text evidence="8">The sequence shown here is derived from an EMBL/GenBank/DDBJ whole genome shotgun (WGS) entry which is preliminary data.</text>
</comment>
<dbReference type="PANTHER" id="PTHR10037:SF62">
    <property type="entry name" value="SODIUM CHANNEL PROTEIN 60E"/>
    <property type="match status" value="1"/>
</dbReference>
<organism evidence="8 9">
    <name type="scientific">Pelagicoccus mobilis</name>
    <dbReference type="NCBI Taxonomy" id="415221"/>
    <lineage>
        <taxon>Bacteria</taxon>
        <taxon>Pseudomonadati</taxon>
        <taxon>Verrucomicrobiota</taxon>
        <taxon>Opitutia</taxon>
        <taxon>Puniceicoccales</taxon>
        <taxon>Pelagicoccaceae</taxon>
        <taxon>Pelagicoccus</taxon>
    </lineage>
</organism>
<feature type="coiled-coil region" evidence="5">
    <location>
        <begin position="264"/>
        <end position="298"/>
    </location>
</feature>
<feature type="transmembrane region" description="Helical" evidence="6">
    <location>
        <begin position="78"/>
        <end position="98"/>
    </location>
</feature>
<dbReference type="PANTHER" id="PTHR10037">
    <property type="entry name" value="VOLTAGE-GATED CATION CHANNEL CALCIUM AND SODIUM"/>
    <property type="match status" value="1"/>
</dbReference>
<sequence length="299" mass="33913">MSAFFTRIHTSNWFQNAIVGVILLAAIAIGLDTYPSIRSEYGGVLSFLDKTILGIFVVEIVIKILAEGKKPWRYFKDGWNIFDFLIVAVCFLPFNAQYVAVLRLARILRVLRLITVLPKLQLLVGALLRSLPSMVYVGLLLSILFYIYGVTGTMLFSQNDPIHFGTLQDSLLSLFRVVTLEDWTDLMYINMYGSAEYGYDGNQDLIIQSQAQPLLSITYFVSFVLFGTMVMLNLFIGVIMNGMQEAQLEAEERNEQKNIKELGHATLEDDINNLEHELTNVQTHLASLKRKLKHSQEDS</sequence>
<dbReference type="Gene3D" id="1.20.120.350">
    <property type="entry name" value="Voltage-gated potassium channels. Chain C"/>
    <property type="match status" value="1"/>
</dbReference>
<reference evidence="8" key="1">
    <citation type="submission" date="2021-01" db="EMBL/GenBank/DDBJ databases">
        <title>Modified the classification status of verrucomicrobia.</title>
        <authorList>
            <person name="Feng X."/>
        </authorList>
    </citation>
    <scope>NUCLEOTIDE SEQUENCE</scope>
    <source>
        <strain evidence="8">KCTC 13126</strain>
    </source>
</reference>
<keyword evidence="5" id="KW-0175">Coiled coil</keyword>
<keyword evidence="2 6" id="KW-0812">Transmembrane</keyword>
<evidence type="ECO:0000259" key="7">
    <source>
        <dbReference type="Pfam" id="PF00520"/>
    </source>
</evidence>
<gene>
    <name evidence="8" type="ORF">JIN87_08955</name>
</gene>
<dbReference type="InterPro" id="IPR005821">
    <property type="entry name" value="Ion_trans_dom"/>
</dbReference>
<dbReference type="GO" id="GO:0005248">
    <property type="term" value="F:voltage-gated sodium channel activity"/>
    <property type="evidence" value="ECO:0007669"/>
    <property type="project" value="TreeGrafter"/>
</dbReference>
<dbReference type="InterPro" id="IPR027359">
    <property type="entry name" value="Volt_channel_dom_sf"/>
</dbReference>
<dbReference type="Gene3D" id="1.10.287.70">
    <property type="match status" value="1"/>
</dbReference>
<evidence type="ECO:0000256" key="6">
    <source>
        <dbReference type="SAM" id="Phobius"/>
    </source>
</evidence>
<evidence type="ECO:0000256" key="1">
    <source>
        <dbReference type="ARBA" id="ARBA00004141"/>
    </source>
</evidence>
<keyword evidence="4 6" id="KW-0472">Membrane</keyword>
<feature type="transmembrane region" description="Helical" evidence="6">
    <location>
        <begin position="43"/>
        <end position="66"/>
    </location>
</feature>
<keyword evidence="9" id="KW-1185">Reference proteome</keyword>
<comment type="subcellular location">
    <subcellularLocation>
        <location evidence="1">Membrane</location>
        <topology evidence="1">Multi-pass membrane protein</topology>
    </subcellularLocation>
</comment>
<evidence type="ECO:0000313" key="8">
    <source>
        <dbReference type="EMBL" id="MBK1876995.1"/>
    </source>
</evidence>
<dbReference type="RefSeq" id="WP_200355212.1">
    <property type="nucleotide sequence ID" value="NZ_JAENIL010000014.1"/>
</dbReference>
<proteinExistence type="predicted"/>
<evidence type="ECO:0000313" key="9">
    <source>
        <dbReference type="Proteomes" id="UP000617628"/>
    </source>
</evidence>
<evidence type="ECO:0000256" key="3">
    <source>
        <dbReference type="ARBA" id="ARBA00022989"/>
    </source>
</evidence>
<keyword evidence="3 6" id="KW-1133">Transmembrane helix</keyword>
<feature type="domain" description="Ion transport" evidence="7">
    <location>
        <begin position="12"/>
        <end position="249"/>
    </location>
</feature>
<name>A0A934VQK4_9BACT</name>
<dbReference type="SUPFAM" id="SSF81324">
    <property type="entry name" value="Voltage-gated potassium channels"/>
    <property type="match status" value="1"/>
</dbReference>
<evidence type="ECO:0000256" key="2">
    <source>
        <dbReference type="ARBA" id="ARBA00022692"/>
    </source>
</evidence>